<feature type="region of interest" description="Disordered" evidence="1">
    <location>
        <begin position="1"/>
        <end position="24"/>
    </location>
</feature>
<sequence>MWELKKALSSPHHSSPGPNGISNEFLHHLNEDSLNVWSMLVSLKGKEPVHSSVLEWLPQRKVNSRQYYNAGKQNQKCFCPEKSSGFYLLRYREGM</sequence>
<evidence type="ECO:0000313" key="2">
    <source>
        <dbReference type="EMBL" id="GFY13972.1"/>
    </source>
</evidence>
<gene>
    <name evidence="2" type="ORF">TNCV_1296331</name>
</gene>
<dbReference type="AlphaFoldDB" id="A0A8X6VD43"/>
<dbReference type="Proteomes" id="UP000887159">
    <property type="component" value="Unassembled WGS sequence"/>
</dbReference>
<comment type="caution">
    <text evidence="2">The sequence shown here is derived from an EMBL/GenBank/DDBJ whole genome shotgun (WGS) entry which is preliminary data.</text>
</comment>
<name>A0A8X6VD43_TRICX</name>
<keyword evidence="3" id="KW-1185">Reference proteome</keyword>
<accession>A0A8X6VD43</accession>
<dbReference type="EMBL" id="BMAU01021325">
    <property type="protein sequence ID" value="GFY13972.1"/>
    <property type="molecule type" value="Genomic_DNA"/>
</dbReference>
<evidence type="ECO:0000256" key="1">
    <source>
        <dbReference type="SAM" id="MobiDB-lite"/>
    </source>
</evidence>
<organism evidence="2 3">
    <name type="scientific">Trichonephila clavipes</name>
    <name type="common">Golden silk orbweaver</name>
    <name type="synonym">Nephila clavipes</name>
    <dbReference type="NCBI Taxonomy" id="2585209"/>
    <lineage>
        <taxon>Eukaryota</taxon>
        <taxon>Metazoa</taxon>
        <taxon>Ecdysozoa</taxon>
        <taxon>Arthropoda</taxon>
        <taxon>Chelicerata</taxon>
        <taxon>Arachnida</taxon>
        <taxon>Araneae</taxon>
        <taxon>Araneomorphae</taxon>
        <taxon>Entelegynae</taxon>
        <taxon>Araneoidea</taxon>
        <taxon>Nephilidae</taxon>
        <taxon>Trichonephila</taxon>
    </lineage>
</organism>
<proteinExistence type="predicted"/>
<reference evidence="2" key="1">
    <citation type="submission" date="2020-08" db="EMBL/GenBank/DDBJ databases">
        <title>Multicomponent nature underlies the extraordinary mechanical properties of spider dragline silk.</title>
        <authorList>
            <person name="Kono N."/>
            <person name="Nakamura H."/>
            <person name="Mori M."/>
            <person name="Yoshida Y."/>
            <person name="Ohtoshi R."/>
            <person name="Malay A.D."/>
            <person name="Moran D.A.P."/>
            <person name="Tomita M."/>
            <person name="Numata K."/>
            <person name="Arakawa K."/>
        </authorList>
    </citation>
    <scope>NUCLEOTIDE SEQUENCE</scope>
</reference>
<protein>
    <submittedName>
        <fullName evidence="2">Uncharacterized protein</fullName>
    </submittedName>
</protein>
<evidence type="ECO:0000313" key="3">
    <source>
        <dbReference type="Proteomes" id="UP000887159"/>
    </source>
</evidence>